<protein>
    <submittedName>
        <fullName evidence="9">Uncharacterized protein</fullName>
    </submittedName>
</protein>
<dbReference type="InterPro" id="IPR002355">
    <property type="entry name" value="Cu_oxidase_Cu_BS"/>
</dbReference>
<name>A0AAN9BDH6_9CAEN</name>
<dbReference type="GO" id="GO:0006826">
    <property type="term" value="P:iron ion transport"/>
    <property type="evidence" value="ECO:0007669"/>
    <property type="project" value="TreeGrafter"/>
</dbReference>
<dbReference type="Pfam" id="PF07731">
    <property type="entry name" value="Cu-oxidase_2"/>
    <property type="match status" value="1"/>
</dbReference>
<dbReference type="PANTHER" id="PTHR11709">
    <property type="entry name" value="MULTI-COPPER OXIDASE"/>
    <property type="match status" value="1"/>
</dbReference>
<evidence type="ECO:0000256" key="5">
    <source>
        <dbReference type="SAM" id="SignalP"/>
    </source>
</evidence>
<keyword evidence="3" id="KW-0560">Oxidoreductase</keyword>
<dbReference type="CDD" id="cd13905">
    <property type="entry name" value="CuRO_3_tcLLC2_insect_like"/>
    <property type="match status" value="1"/>
</dbReference>
<evidence type="ECO:0000256" key="3">
    <source>
        <dbReference type="ARBA" id="ARBA00023002"/>
    </source>
</evidence>
<sequence>MAASLSLTVLLLAIQLSLLTNRGLCWKCNVNATVCDIYLELKHHVTMMKEKMLTVGKDGLLFPYDTTNFSSSNAVDRNHVITGDGWPEPRVVIAVNGTVPGPVIEVHEHQTVRVHLTNKMESEASSLHFHGQFQRGTPFMDGVSYVTQCPVLPGQTFVHKFKAEPAGTFWYHGHTGDQANMGVNGAFIVHPRSGASEKYYRQFPVLVQDYNHDWDSIMDFLKMKYGMFTKGKKLKSTSNLSGGRYSMFRIQSVLFNGRGRYLDPDTRNITGAPLETFPVRQGELYRFRFIASGAVFPLEVSVDGHKLRVVSTDGLELRDPQVVDSVILVPGERYDFELNATEAVANYWIRAKTLEVEHDHVGWAVLHYEGAPENTDPTTNKTECTSSLPCKVVNCPFLYWTADHHKLCINANRLRSAEGIPSEIGLDAHNVKEYFLNFAFPGTTVTPSSVNGIKFQFPHVSAQTQPREVHTRCPGDGYRCVEDELCFCTNVLDLQKDEVVQLVISNLGRGKGWDHPMHMHGHSYWVLKVGYPDYNNVTGRFVSQNPDIDCRGNNNTELTFCNHARWANANWTGNSVPGLELEYPLHKDTINVPTGGYVVVRIKADNPGVWAMHCHVSLHSSDGMFMLLNESFPDHPAPPPGFPTCGSFYAHPAKEVMTTEKPSSAGSRIAVSESVMLATMLVAVMCDIL</sequence>
<dbReference type="InterPro" id="IPR001117">
    <property type="entry name" value="Cu-oxidase_2nd"/>
</dbReference>
<dbReference type="GO" id="GO:0005507">
    <property type="term" value="F:copper ion binding"/>
    <property type="evidence" value="ECO:0007669"/>
    <property type="project" value="InterPro"/>
</dbReference>
<feature type="domain" description="Plastocyanin-like" evidence="8">
    <location>
        <begin position="90"/>
        <end position="193"/>
    </location>
</feature>
<evidence type="ECO:0000259" key="7">
    <source>
        <dbReference type="Pfam" id="PF07731"/>
    </source>
</evidence>
<dbReference type="PROSITE" id="PS00080">
    <property type="entry name" value="MULTICOPPER_OXIDASE2"/>
    <property type="match status" value="1"/>
</dbReference>
<evidence type="ECO:0000313" key="9">
    <source>
        <dbReference type="EMBL" id="KAK7102669.1"/>
    </source>
</evidence>
<reference evidence="9 10" key="1">
    <citation type="submission" date="2024-02" db="EMBL/GenBank/DDBJ databases">
        <title>Chromosome-scale genome assembly of the rough periwinkle Littorina saxatilis.</title>
        <authorList>
            <person name="De Jode A."/>
            <person name="Faria R."/>
            <person name="Formenti G."/>
            <person name="Sims Y."/>
            <person name="Smith T.P."/>
            <person name="Tracey A."/>
            <person name="Wood J.M.D."/>
            <person name="Zagrodzka Z.B."/>
            <person name="Johannesson K."/>
            <person name="Butlin R.K."/>
            <person name="Leder E.H."/>
        </authorList>
    </citation>
    <scope>NUCLEOTIDE SEQUENCE [LARGE SCALE GENOMIC DNA]</scope>
    <source>
        <strain evidence="9">Snail1</strain>
        <tissue evidence="9">Muscle</tissue>
    </source>
</reference>
<keyword evidence="2" id="KW-0479">Metal-binding</keyword>
<dbReference type="AlphaFoldDB" id="A0AAN9BDH6"/>
<comment type="similarity">
    <text evidence="1">Belongs to the multicopper oxidase family.</text>
</comment>
<dbReference type="InterPro" id="IPR011707">
    <property type="entry name" value="Cu-oxidase-like_N"/>
</dbReference>
<dbReference type="InterPro" id="IPR011706">
    <property type="entry name" value="Cu-oxidase_C"/>
</dbReference>
<keyword evidence="5" id="KW-0732">Signal</keyword>
<dbReference type="SUPFAM" id="SSF49503">
    <property type="entry name" value="Cupredoxins"/>
    <property type="match status" value="3"/>
</dbReference>
<proteinExistence type="inferred from homology"/>
<evidence type="ECO:0000259" key="8">
    <source>
        <dbReference type="Pfam" id="PF07732"/>
    </source>
</evidence>
<accession>A0AAN9BDH6</accession>
<dbReference type="GO" id="GO:0005886">
    <property type="term" value="C:plasma membrane"/>
    <property type="evidence" value="ECO:0007669"/>
    <property type="project" value="TreeGrafter"/>
</dbReference>
<evidence type="ECO:0000313" key="10">
    <source>
        <dbReference type="Proteomes" id="UP001374579"/>
    </source>
</evidence>
<dbReference type="InterPro" id="IPR008972">
    <property type="entry name" value="Cupredoxin"/>
</dbReference>
<keyword evidence="10" id="KW-1185">Reference proteome</keyword>
<dbReference type="GO" id="GO:0016491">
    <property type="term" value="F:oxidoreductase activity"/>
    <property type="evidence" value="ECO:0007669"/>
    <property type="project" value="UniProtKB-KW"/>
</dbReference>
<dbReference type="Proteomes" id="UP001374579">
    <property type="component" value="Unassembled WGS sequence"/>
</dbReference>
<dbReference type="CDD" id="cd13884">
    <property type="entry name" value="CuRO_2_tcLCC_insect_like"/>
    <property type="match status" value="1"/>
</dbReference>
<dbReference type="InterPro" id="IPR045087">
    <property type="entry name" value="Cu-oxidase_fam"/>
</dbReference>
<organism evidence="9 10">
    <name type="scientific">Littorina saxatilis</name>
    <dbReference type="NCBI Taxonomy" id="31220"/>
    <lineage>
        <taxon>Eukaryota</taxon>
        <taxon>Metazoa</taxon>
        <taxon>Spiralia</taxon>
        <taxon>Lophotrochozoa</taxon>
        <taxon>Mollusca</taxon>
        <taxon>Gastropoda</taxon>
        <taxon>Caenogastropoda</taxon>
        <taxon>Littorinimorpha</taxon>
        <taxon>Littorinoidea</taxon>
        <taxon>Littorinidae</taxon>
        <taxon>Littorina</taxon>
    </lineage>
</organism>
<dbReference type="CDD" id="cd13858">
    <property type="entry name" value="CuRO_1_tcLCC2_insect_like"/>
    <property type="match status" value="1"/>
</dbReference>
<dbReference type="PANTHER" id="PTHR11709:SF394">
    <property type="entry name" value="FI03373P-RELATED"/>
    <property type="match status" value="1"/>
</dbReference>
<feature type="chain" id="PRO_5042811848" evidence="5">
    <location>
        <begin position="26"/>
        <end position="689"/>
    </location>
</feature>
<dbReference type="Pfam" id="PF07732">
    <property type="entry name" value="Cu-oxidase_3"/>
    <property type="match status" value="1"/>
</dbReference>
<feature type="domain" description="Plastocyanin-like" evidence="6">
    <location>
        <begin position="247"/>
        <end position="371"/>
    </location>
</feature>
<keyword evidence="4" id="KW-0186">Copper</keyword>
<gene>
    <name evidence="9" type="ORF">V1264_020858</name>
</gene>
<dbReference type="FunFam" id="2.60.40.420:FF:000045">
    <property type="entry name" value="Laccase 2"/>
    <property type="match status" value="1"/>
</dbReference>
<feature type="domain" description="Plastocyanin-like" evidence="7">
    <location>
        <begin position="484"/>
        <end position="630"/>
    </location>
</feature>
<dbReference type="Pfam" id="PF00394">
    <property type="entry name" value="Cu-oxidase"/>
    <property type="match status" value="1"/>
</dbReference>
<evidence type="ECO:0000256" key="4">
    <source>
        <dbReference type="ARBA" id="ARBA00023008"/>
    </source>
</evidence>
<comment type="caution">
    <text evidence="9">The sequence shown here is derived from an EMBL/GenBank/DDBJ whole genome shotgun (WGS) entry which is preliminary data.</text>
</comment>
<feature type="signal peptide" evidence="5">
    <location>
        <begin position="1"/>
        <end position="25"/>
    </location>
</feature>
<evidence type="ECO:0000259" key="6">
    <source>
        <dbReference type="Pfam" id="PF00394"/>
    </source>
</evidence>
<evidence type="ECO:0000256" key="1">
    <source>
        <dbReference type="ARBA" id="ARBA00010609"/>
    </source>
</evidence>
<dbReference type="EMBL" id="JBAMIC010000010">
    <property type="protein sequence ID" value="KAK7102669.1"/>
    <property type="molecule type" value="Genomic_DNA"/>
</dbReference>
<evidence type="ECO:0000256" key="2">
    <source>
        <dbReference type="ARBA" id="ARBA00022723"/>
    </source>
</evidence>
<dbReference type="Gene3D" id="2.60.40.420">
    <property type="entry name" value="Cupredoxins - blue copper proteins"/>
    <property type="match status" value="3"/>
</dbReference>